<proteinExistence type="predicted"/>
<evidence type="ECO:0000313" key="5">
    <source>
        <dbReference type="Proteomes" id="UP000194236"/>
    </source>
</evidence>
<accession>A0A1Y3B6T3</accession>
<evidence type="ECO:0008006" key="6">
    <source>
        <dbReference type="Google" id="ProtNLM"/>
    </source>
</evidence>
<dbReference type="AlphaFoldDB" id="A0A1Y3B6T3"/>
<comment type="caution">
    <text evidence="4">The sequence shown here is derived from an EMBL/GenBank/DDBJ whole genome shotgun (WGS) entry which is preliminary data.</text>
</comment>
<evidence type="ECO:0000256" key="3">
    <source>
        <dbReference type="ARBA" id="ARBA00023170"/>
    </source>
</evidence>
<evidence type="ECO:0000256" key="1">
    <source>
        <dbReference type="ARBA" id="ARBA00023015"/>
    </source>
</evidence>
<keyword evidence="5" id="KW-1185">Reference proteome</keyword>
<protein>
    <recommendedName>
        <fullName evidence="6">NR LBD domain-containing protein</fullName>
    </recommendedName>
</protein>
<dbReference type="OrthoDB" id="10511563at2759"/>
<organism evidence="4 5">
    <name type="scientific">Euroglyphus maynei</name>
    <name type="common">Mayne's house dust mite</name>
    <dbReference type="NCBI Taxonomy" id="6958"/>
    <lineage>
        <taxon>Eukaryota</taxon>
        <taxon>Metazoa</taxon>
        <taxon>Ecdysozoa</taxon>
        <taxon>Arthropoda</taxon>
        <taxon>Chelicerata</taxon>
        <taxon>Arachnida</taxon>
        <taxon>Acari</taxon>
        <taxon>Acariformes</taxon>
        <taxon>Sarcoptiformes</taxon>
        <taxon>Astigmata</taxon>
        <taxon>Psoroptidia</taxon>
        <taxon>Analgoidea</taxon>
        <taxon>Pyroglyphidae</taxon>
        <taxon>Pyroglyphinae</taxon>
        <taxon>Euroglyphus</taxon>
    </lineage>
</organism>
<keyword evidence="3" id="KW-0675">Receptor</keyword>
<name>A0A1Y3B6T3_EURMA</name>
<evidence type="ECO:0000256" key="2">
    <source>
        <dbReference type="ARBA" id="ARBA00023163"/>
    </source>
</evidence>
<dbReference type="Proteomes" id="UP000194236">
    <property type="component" value="Unassembled WGS sequence"/>
</dbReference>
<keyword evidence="1" id="KW-0805">Transcription regulation</keyword>
<dbReference type="EMBL" id="MUJZ01040455">
    <property type="protein sequence ID" value="OTF75774.1"/>
    <property type="molecule type" value="Genomic_DNA"/>
</dbReference>
<feature type="non-terminal residue" evidence="4">
    <location>
        <position position="145"/>
    </location>
</feature>
<keyword evidence="2" id="KW-0804">Transcription</keyword>
<sequence>MNEENCDDYLRYYLQKSNDLDDESIIEAMQEFQTKFDMNIFATNDCNIMFSASDKLLLKELCTACTWLLNPYKRMLIIRSQHYLDDSPHDCTLVDSYLYRIIQMSKRLTPFTSLHLDDQIQLLTFGIIEIIGLYSILCFDPEFQG</sequence>
<evidence type="ECO:0000313" key="4">
    <source>
        <dbReference type="EMBL" id="OTF75774.1"/>
    </source>
</evidence>
<dbReference type="SUPFAM" id="SSF48508">
    <property type="entry name" value="Nuclear receptor ligand-binding domain"/>
    <property type="match status" value="1"/>
</dbReference>
<dbReference type="InterPro" id="IPR035500">
    <property type="entry name" value="NHR-like_dom_sf"/>
</dbReference>
<gene>
    <name evidence="4" type="ORF">BLA29_012203</name>
</gene>
<dbReference type="Gene3D" id="1.10.565.10">
    <property type="entry name" value="Retinoid X Receptor"/>
    <property type="match status" value="1"/>
</dbReference>
<reference evidence="4 5" key="1">
    <citation type="submission" date="2017-03" db="EMBL/GenBank/DDBJ databases">
        <title>Genome Survey of Euroglyphus maynei.</title>
        <authorList>
            <person name="Arlian L.G."/>
            <person name="Morgan M.S."/>
            <person name="Rider S.D."/>
        </authorList>
    </citation>
    <scope>NUCLEOTIDE SEQUENCE [LARGE SCALE GENOMIC DNA]</scope>
    <source>
        <strain evidence="4">Arlian Lab</strain>
        <tissue evidence="4">Whole body</tissue>
    </source>
</reference>